<accession>A0AAN0J752</accession>
<dbReference type="InterPro" id="IPR036961">
    <property type="entry name" value="Kinesin_motor_dom_sf"/>
</dbReference>
<keyword evidence="6 7" id="KW-0009">Actin-binding</keyword>
<evidence type="ECO:0000256" key="8">
    <source>
        <dbReference type="SAM" id="MobiDB-lite"/>
    </source>
</evidence>
<evidence type="ECO:0000256" key="6">
    <source>
        <dbReference type="ARBA" id="ARBA00023203"/>
    </source>
</evidence>
<feature type="domain" description="Myosin motor" evidence="9">
    <location>
        <begin position="13"/>
        <end position="686"/>
    </location>
</feature>
<keyword evidence="3 7" id="KW-0067">ATP-binding</keyword>
<dbReference type="RefSeq" id="XP_019852528.1">
    <property type="nucleotide sequence ID" value="XM_019996969.1"/>
</dbReference>
<reference evidence="11" key="2">
    <citation type="submission" date="2024-06" db="UniProtKB">
        <authorList>
            <consortium name="EnsemblMetazoa"/>
        </authorList>
    </citation>
    <scope>IDENTIFICATION</scope>
</reference>
<dbReference type="PANTHER" id="PTHR13140:SF729">
    <property type="entry name" value="UNCONVENTIONAL MYOSIN-IE"/>
    <property type="match status" value="1"/>
</dbReference>
<dbReference type="Gene3D" id="3.40.850.10">
    <property type="entry name" value="Kinesin motor domain"/>
    <property type="match status" value="1"/>
</dbReference>
<dbReference type="GO" id="GO:0005902">
    <property type="term" value="C:microvillus"/>
    <property type="evidence" value="ECO:0007669"/>
    <property type="project" value="TreeGrafter"/>
</dbReference>
<dbReference type="FunFam" id="1.20.58.530:FF:000007">
    <property type="entry name" value="Myosin IE"/>
    <property type="match status" value="1"/>
</dbReference>
<dbReference type="GO" id="GO:0007015">
    <property type="term" value="P:actin filament organization"/>
    <property type="evidence" value="ECO:0007669"/>
    <property type="project" value="TreeGrafter"/>
</dbReference>
<feature type="domain" description="TH1" evidence="10">
    <location>
        <begin position="724"/>
        <end position="916"/>
    </location>
</feature>
<keyword evidence="5 7" id="KW-0505">Motor protein</keyword>
<dbReference type="FunFam" id="1.10.10.820:FF:000001">
    <property type="entry name" value="Myosin heavy chain"/>
    <property type="match status" value="1"/>
</dbReference>
<dbReference type="GO" id="GO:0005737">
    <property type="term" value="C:cytoplasm"/>
    <property type="evidence" value="ECO:0007669"/>
    <property type="project" value="TreeGrafter"/>
</dbReference>
<dbReference type="Gene3D" id="1.20.5.4820">
    <property type="match status" value="1"/>
</dbReference>
<evidence type="ECO:0000259" key="9">
    <source>
        <dbReference type="PROSITE" id="PS51456"/>
    </source>
</evidence>
<dbReference type="GO" id="GO:0005886">
    <property type="term" value="C:plasma membrane"/>
    <property type="evidence" value="ECO:0007669"/>
    <property type="project" value="TreeGrafter"/>
</dbReference>
<dbReference type="Gene3D" id="1.10.10.820">
    <property type="match status" value="1"/>
</dbReference>
<dbReference type="InterPro" id="IPR001609">
    <property type="entry name" value="Myosin_head_motor_dom-like"/>
</dbReference>
<dbReference type="Gene3D" id="1.20.120.720">
    <property type="entry name" value="Myosin VI head, motor domain, U50 subdomain"/>
    <property type="match status" value="1"/>
</dbReference>
<evidence type="ECO:0000256" key="3">
    <source>
        <dbReference type="ARBA" id="ARBA00022840"/>
    </source>
</evidence>
<dbReference type="PROSITE" id="PS51456">
    <property type="entry name" value="MYOSIN_MOTOR"/>
    <property type="match status" value="1"/>
</dbReference>
<feature type="binding site" evidence="7">
    <location>
        <begin position="106"/>
        <end position="113"/>
    </location>
    <ligand>
        <name>ATP</name>
        <dbReference type="ChEBI" id="CHEBI:30616"/>
    </ligand>
</feature>
<evidence type="ECO:0000256" key="4">
    <source>
        <dbReference type="ARBA" id="ARBA00023123"/>
    </source>
</evidence>
<proteinExistence type="inferred from homology"/>
<evidence type="ECO:0000313" key="12">
    <source>
        <dbReference type="Proteomes" id="UP000007879"/>
    </source>
</evidence>
<dbReference type="InterPro" id="IPR010926">
    <property type="entry name" value="Myosin_TH1"/>
</dbReference>
<dbReference type="GeneID" id="100638553"/>
<dbReference type="FunFam" id="1.20.120.720:FF:000010">
    <property type="entry name" value="Unconventional myosin-Ie"/>
    <property type="match status" value="1"/>
</dbReference>
<evidence type="ECO:0000256" key="2">
    <source>
        <dbReference type="ARBA" id="ARBA00022741"/>
    </source>
</evidence>
<evidence type="ECO:0008006" key="13">
    <source>
        <dbReference type="Google" id="ProtNLM"/>
    </source>
</evidence>
<dbReference type="GO" id="GO:0000146">
    <property type="term" value="F:microfilament motor activity"/>
    <property type="evidence" value="ECO:0007669"/>
    <property type="project" value="TreeGrafter"/>
</dbReference>
<dbReference type="Pfam" id="PF06017">
    <property type="entry name" value="Myosin_TH1"/>
    <property type="match status" value="1"/>
</dbReference>
<keyword evidence="2 7" id="KW-0547">Nucleotide-binding</keyword>
<feature type="compositionally biased region" description="Polar residues" evidence="8">
    <location>
        <begin position="944"/>
        <end position="974"/>
    </location>
</feature>
<evidence type="ECO:0000256" key="7">
    <source>
        <dbReference type="PROSITE-ProRule" id="PRU00782"/>
    </source>
</evidence>
<dbReference type="Pfam" id="PF00063">
    <property type="entry name" value="Myosin_head"/>
    <property type="match status" value="1"/>
</dbReference>
<dbReference type="InterPro" id="IPR036072">
    <property type="entry name" value="MYSc_Myo1"/>
</dbReference>
<dbReference type="SMART" id="SM00242">
    <property type="entry name" value="MYSc"/>
    <property type="match status" value="1"/>
</dbReference>
<organism evidence="11 12">
    <name type="scientific">Amphimedon queenslandica</name>
    <name type="common">Sponge</name>
    <dbReference type="NCBI Taxonomy" id="400682"/>
    <lineage>
        <taxon>Eukaryota</taxon>
        <taxon>Metazoa</taxon>
        <taxon>Porifera</taxon>
        <taxon>Demospongiae</taxon>
        <taxon>Heteroscleromorpha</taxon>
        <taxon>Haplosclerida</taxon>
        <taxon>Niphatidae</taxon>
        <taxon>Amphimedon</taxon>
    </lineage>
</organism>
<feature type="region of interest" description="Disordered" evidence="8">
    <location>
        <begin position="914"/>
        <end position="974"/>
    </location>
</feature>
<dbReference type="FunFam" id="3.40.850.10:FF:000101">
    <property type="entry name" value="Slow myosin heavy chain 2"/>
    <property type="match status" value="1"/>
</dbReference>
<dbReference type="CDD" id="cd01378">
    <property type="entry name" value="MYSc_Myo1"/>
    <property type="match status" value="1"/>
</dbReference>
<evidence type="ECO:0000256" key="5">
    <source>
        <dbReference type="ARBA" id="ARBA00023175"/>
    </source>
</evidence>
<dbReference type="GO" id="GO:0016459">
    <property type="term" value="C:myosin complex"/>
    <property type="evidence" value="ECO:0007669"/>
    <property type="project" value="UniProtKB-KW"/>
</dbReference>
<dbReference type="Proteomes" id="UP000007879">
    <property type="component" value="Unassembled WGS sequence"/>
</dbReference>
<sequence>MAYHWQSRNKKSSGVEDMVLLVKIQESSIVENLKKRYMDDYIFTYIGPVLISVNPFKQMPYFTDREVEIYQGAAAYENPPHIYALSDDMYRNMLIENESQCVIISGESGAGKTVAAKFIMGYIAKVSGGGQDVQRVKEVILESNPLLEAFGNAKTVRNNNSSRFGKYVEIQFTRGGEPRGGKINQFLLEKSRVVSQNEGERSFHIFYQLISGADDDMREGLGVANVDYYWYLNQTGTYTVDGIDDKKEFQDTLHAMEVMGIVGDRQGDVFNIVAGIMHLGNISFTEKGNYAVPEDDGFLQFPAYLLGVEPAALQEKLTGRIMDSKWGGKTESIRVQLNVEQACYTRDALSKTLYSRLFDWLVKMVNTAMKKDGLDINIGVLDIYGFEIFMKNGFEQFCINFVNEKLQQIFIELTLKAEQEEYVSEGIKWTPIDYFNNKIVCELVESKRPPGIMSILDDICFQMHGQSEGADIKLVEKLGGEPLPGKEYYVGFSGGFTIQHYAGKVTYDCNGFCEKNRDVLFKDCIELMQASQNQFIRSLFPDDISPDKKTRPTTAGSKIKTQANDLVGRLMKCTPHYIRCIKPNETKKPHDWEEDRVRHQVEYLGLKENIRVRRAGYAFRREFAKFLRRYALLTPETYPRWTGPVQDGIRHLMMSVNMEPDQWQLGKTKVFIKSPESLFLLEELRERKYDAYARRIQKAWRRHRSDQYYQTLKERASDILLNKKERKRLSINRNFVGDYLGFADDPALRALVGKRERIEFAQTVNKYDRRFKCTKRDLLLSAQFVYLIGREKIKKGSHKGQFVEVVKRKLPLETITAVSMSPLQDDFFVIHVANDFDSVLESVLKTEFLTLLSEKYKHLTQNQLKFQFNNNITVTLKKEEFDWRGGNTRTMQFHQAGGDNPVLKLSGKTLQVSIGPGLPSSTRPSHQRLPATKGGKRPGLAAPSYQQQSRGPQQNLSVAQRGRSPSNKSSFVKG</sequence>
<name>A0AAN0J752_AMPQE</name>
<dbReference type="GO" id="GO:0006897">
    <property type="term" value="P:endocytosis"/>
    <property type="evidence" value="ECO:0007669"/>
    <property type="project" value="TreeGrafter"/>
</dbReference>
<dbReference type="GO" id="GO:0005524">
    <property type="term" value="F:ATP binding"/>
    <property type="evidence" value="ECO:0007669"/>
    <property type="project" value="UniProtKB-UniRule"/>
</dbReference>
<dbReference type="EnsemblMetazoa" id="XM_019996969.1">
    <property type="protein sequence ID" value="XP_019852528.1"/>
    <property type="gene ID" value="LOC100638553"/>
</dbReference>
<evidence type="ECO:0000259" key="10">
    <source>
        <dbReference type="PROSITE" id="PS51757"/>
    </source>
</evidence>
<protein>
    <recommendedName>
        <fullName evidence="13">Myosin motor domain-containing protein</fullName>
    </recommendedName>
</protein>
<evidence type="ECO:0000313" key="11">
    <source>
        <dbReference type="EnsemblMetazoa" id="XP_019852528.1"/>
    </source>
</evidence>
<dbReference type="PRINTS" id="PR00193">
    <property type="entry name" value="MYOSINHEAVY"/>
</dbReference>
<dbReference type="Gene3D" id="1.20.58.530">
    <property type="match status" value="1"/>
</dbReference>
<dbReference type="AlphaFoldDB" id="A0AAN0J752"/>
<dbReference type="KEGG" id="aqu:100638553"/>
<comment type="similarity">
    <text evidence="1 7">Belongs to the TRAFAC class myosin-kinesin ATPase superfamily. Myosin family.</text>
</comment>
<dbReference type="PROSITE" id="PS51757">
    <property type="entry name" value="TH1"/>
    <property type="match status" value="1"/>
</dbReference>
<dbReference type="SUPFAM" id="SSF52540">
    <property type="entry name" value="P-loop containing nucleoside triphosphate hydrolases"/>
    <property type="match status" value="1"/>
</dbReference>
<dbReference type="InterPro" id="IPR027417">
    <property type="entry name" value="P-loop_NTPase"/>
</dbReference>
<dbReference type="GO" id="GO:0051015">
    <property type="term" value="F:actin filament binding"/>
    <property type="evidence" value="ECO:0007669"/>
    <property type="project" value="TreeGrafter"/>
</dbReference>
<evidence type="ECO:0000256" key="1">
    <source>
        <dbReference type="ARBA" id="ARBA00008314"/>
    </source>
</evidence>
<dbReference type="PANTHER" id="PTHR13140">
    <property type="entry name" value="MYOSIN"/>
    <property type="match status" value="1"/>
</dbReference>
<reference evidence="12" key="1">
    <citation type="journal article" date="2010" name="Nature">
        <title>The Amphimedon queenslandica genome and the evolution of animal complexity.</title>
        <authorList>
            <person name="Srivastava M."/>
            <person name="Simakov O."/>
            <person name="Chapman J."/>
            <person name="Fahey B."/>
            <person name="Gauthier M.E."/>
            <person name="Mitros T."/>
            <person name="Richards G.S."/>
            <person name="Conaco C."/>
            <person name="Dacre M."/>
            <person name="Hellsten U."/>
            <person name="Larroux C."/>
            <person name="Putnam N.H."/>
            <person name="Stanke M."/>
            <person name="Adamska M."/>
            <person name="Darling A."/>
            <person name="Degnan S.M."/>
            <person name="Oakley T.H."/>
            <person name="Plachetzki D.C."/>
            <person name="Zhai Y."/>
            <person name="Adamski M."/>
            <person name="Calcino A."/>
            <person name="Cummins S.F."/>
            <person name="Goodstein D.M."/>
            <person name="Harris C."/>
            <person name="Jackson D.J."/>
            <person name="Leys S.P."/>
            <person name="Shu S."/>
            <person name="Woodcroft B.J."/>
            <person name="Vervoort M."/>
            <person name="Kosik K.S."/>
            <person name="Manning G."/>
            <person name="Degnan B.M."/>
            <person name="Rokhsar D.S."/>
        </authorList>
    </citation>
    <scope>NUCLEOTIDE SEQUENCE [LARGE SCALE GENOMIC DNA]</scope>
</reference>
<keyword evidence="4 7" id="KW-0518">Myosin</keyword>
<keyword evidence="12" id="KW-1185">Reference proteome</keyword>
<feature type="region of interest" description="Actin-binding" evidence="7">
    <location>
        <begin position="563"/>
        <end position="585"/>
    </location>
</feature>